<sequence>MAELVVKSRRMGLRDISIALVTENTLSNYTTEAVKKLARSISAKVTEKKKVEKTYSDDGTEEVIETLDSIEVEIELNDLSPEQEALLKGCKFTNGFLVDNQDDMANEIAMGWRAKRTDQKYEFVWLYCGKFNEGATENYETQEDKLKTQTPKLKGTFYPREKDKNWRIRVNESYLQENHTSAKAAIQNWFSKVQEPTENAA</sequence>
<name>A0A174QLX5_9CLOT</name>
<dbReference type="InterPro" id="IPR006490">
    <property type="entry name" value="Maj_tail_phi13"/>
</dbReference>
<protein>
    <submittedName>
        <fullName evidence="1">Major tail protein</fullName>
    </submittedName>
</protein>
<accession>A0A174QLX5</accession>
<reference evidence="1 2" key="1">
    <citation type="submission" date="2015-09" db="EMBL/GenBank/DDBJ databases">
        <authorList>
            <consortium name="Pathogen Informatics"/>
        </authorList>
    </citation>
    <scope>NUCLEOTIDE SEQUENCE [LARGE SCALE GENOMIC DNA]</scope>
    <source>
        <strain evidence="1 2">2789STDY5834956</strain>
    </source>
</reference>
<dbReference type="AlphaFoldDB" id="A0A174QLX5"/>
<dbReference type="RefSeq" id="WP_055206627.1">
    <property type="nucleotide sequence ID" value="NZ_CZBO01000001.1"/>
</dbReference>
<evidence type="ECO:0000313" key="2">
    <source>
        <dbReference type="Proteomes" id="UP000095563"/>
    </source>
</evidence>
<evidence type="ECO:0000313" key="1">
    <source>
        <dbReference type="EMBL" id="CUP72766.1"/>
    </source>
</evidence>
<proteinExistence type="predicted"/>
<dbReference type="NCBIfam" id="TIGR01603">
    <property type="entry name" value="maj_tail_phi13"/>
    <property type="match status" value="1"/>
</dbReference>
<dbReference type="Proteomes" id="UP000095563">
    <property type="component" value="Unassembled WGS sequence"/>
</dbReference>
<gene>
    <name evidence="1" type="ORF">ERS852568_00570</name>
</gene>
<organism evidence="1 2">
    <name type="scientific">Clostridium baratii</name>
    <dbReference type="NCBI Taxonomy" id="1561"/>
    <lineage>
        <taxon>Bacteria</taxon>
        <taxon>Bacillati</taxon>
        <taxon>Bacillota</taxon>
        <taxon>Clostridia</taxon>
        <taxon>Eubacteriales</taxon>
        <taxon>Clostridiaceae</taxon>
        <taxon>Clostridium</taxon>
    </lineage>
</organism>
<dbReference type="EMBL" id="CZBO01000001">
    <property type="protein sequence ID" value="CUP72766.1"/>
    <property type="molecule type" value="Genomic_DNA"/>
</dbReference>